<protein>
    <submittedName>
        <fullName evidence="2">Uncharacterized protein</fullName>
    </submittedName>
</protein>
<reference evidence="2 3" key="1">
    <citation type="journal article" date="2018" name="Nat. Biotechnol.">
        <title>A standardized bacterial taxonomy based on genome phylogeny substantially revises the tree of life.</title>
        <authorList>
            <person name="Parks D.H."/>
            <person name="Chuvochina M."/>
            <person name="Waite D.W."/>
            <person name="Rinke C."/>
            <person name="Skarshewski A."/>
            <person name="Chaumeil P.A."/>
            <person name="Hugenholtz P."/>
        </authorList>
    </citation>
    <scope>NUCLEOTIDE SEQUENCE [LARGE SCALE GENOMIC DNA]</scope>
    <source>
        <strain evidence="2">UBA9669</strain>
    </source>
</reference>
<evidence type="ECO:0000313" key="2">
    <source>
        <dbReference type="EMBL" id="HCK29817.1"/>
    </source>
</evidence>
<dbReference type="EMBL" id="DPVE01000112">
    <property type="protein sequence ID" value="HCK29817.1"/>
    <property type="molecule type" value="Genomic_DNA"/>
</dbReference>
<name>A0A3D2SK30_9GAMM</name>
<sequence>MNIALAIKYWKYIVMIALAIALSFSMINGASKSHQIDLLNSEKVLAETERDLAKTQATVDTLQTEKNWSDKLLESEQNANKNLQVALDAASDSALAVDRLSKQINDSDKRMSTASNQALVEYGKTCNSVLNTMAERGQAIARSADAHAIDAERLNQAWPEKSKPDKKS</sequence>
<evidence type="ECO:0000313" key="3">
    <source>
        <dbReference type="Proteomes" id="UP000263596"/>
    </source>
</evidence>
<accession>A0A3D2SK30</accession>
<organism evidence="2 3">
    <name type="scientific">Acinetobacter ursingii</name>
    <dbReference type="NCBI Taxonomy" id="108980"/>
    <lineage>
        <taxon>Bacteria</taxon>
        <taxon>Pseudomonadati</taxon>
        <taxon>Pseudomonadota</taxon>
        <taxon>Gammaproteobacteria</taxon>
        <taxon>Moraxellales</taxon>
        <taxon>Moraxellaceae</taxon>
        <taxon>Acinetobacter</taxon>
    </lineage>
</organism>
<keyword evidence="1" id="KW-0175">Coiled coil</keyword>
<evidence type="ECO:0000256" key="1">
    <source>
        <dbReference type="SAM" id="Coils"/>
    </source>
</evidence>
<feature type="coiled-coil region" evidence="1">
    <location>
        <begin position="38"/>
        <end position="117"/>
    </location>
</feature>
<dbReference type="Proteomes" id="UP000263596">
    <property type="component" value="Unassembled WGS sequence"/>
</dbReference>
<comment type="caution">
    <text evidence="2">The sequence shown here is derived from an EMBL/GenBank/DDBJ whole genome shotgun (WGS) entry which is preliminary data.</text>
</comment>
<proteinExistence type="predicted"/>
<dbReference type="AlphaFoldDB" id="A0A3D2SK30"/>
<gene>
    <name evidence="2" type="ORF">DHW29_06245</name>
</gene>